<gene>
    <name evidence="2" type="ORF">COU33_01470</name>
</gene>
<dbReference type="SUPFAM" id="SSF140931">
    <property type="entry name" value="Fic-like"/>
    <property type="match status" value="1"/>
</dbReference>
<protein>
    <submittedName>
        <fullName evidence="2">Death-on-curing protein</fullName>
    </submittedName>
</protein>
<dbReference type="InterPro" id="IPR036597">
    <property type="entry name" value="Fido-like_dom_sf"/>
</dbReference>
<reference evidence="3" key="1">
    <citation type="submission" date="2017-09" db="EMBL/GenBank/DDBJ databases">
        <title>Depth-based differentiation of microbial function through sediment-hosted aquifers and enrichment of novel symbionts in the deep terrestrial subsurface.</title>
        <authorList>
            <person name="Probst A.J."/>
            <person name="Ladd B."/>
            <person name="Jarett J.K."/>
            <person name="Geller-Mcgrath D.E."/>
            <person name="Sieber C.M.K."/>
            <person name="Emerson J.B."/>
            <person name="Anantharaman K."/>
            <person name="Thomas B.C."/>
            <person name="Malmstrom R."/>
            <person name="Stieglmeier M."/>
            <person name="Klingl A."/>
            <person name="Woyke T."/>
            <person name="Ryan C.M."/>
            <person name="Banfield J.F."/>
        </authorList>
    </citation>
    <scope>NUCLEOTIDE SEQUENCE [LARGE SCALE GENOMIC DNA]</scope>
</reference>
<dbReference type="PANTHER" id="PTHR35810">
    <property type="entry name" value="CYTOPLASMIC PROTEIN-RELATED"/>
    <property type="match status" value="1"/>
</dbReference>
<dbReference type="InterPro" id="IPR011204">
    <property type="entry name" value="Virulence_RhuM-like"/>
</dbReference>
<name>A0A2M6W1P5_9BACT</name>
<accession>A0A2M6W1P5</accession>
<dbReference type="PANTHER" id="PTHR35810:SF1">
    <property type="entry name" value="CYTOPLASMIC PROTEIN"/>
    <property type="match status" value="1"/>
</dbReference>
<dbReference type="EMBL" id="PFBZ01000061">
    <property type="protein sequence ID" value="PIT86737.1"/>
    <property type="molecule type" value="Genomic_DNA"/>
</dbReference>
<dbReference type="Gene3D" id="3.40.50.1220">
    <property type="entry name" value="TPP-binding domain"/>
    <property type="match status" value="1"/>
</dbReference>
<dbReference type="AlphaFoldDB" id="A0A2M6W1P5"/>
<sequence>MFTNKTTKKDIIVYHAKDNRIEFRGDFQHETIWATQAEIAAAFNVTPQNVTMHIRRIYKDKELLEKATCKESLQVQTEGNRQVKRKLKEYNLDVIIAVGYRINSIVGTQFRQWATKTLRDHVVQGYTINHKQIAKNYKAFMQAVSDVQQLLPEQIEIDPKMVLDLIKEFASTWVALDAYDRESFVSVGSTKKSIILSAGELSEAIAHLRTDLIKKGEATELFAKEKSKHGIEGIIGNVMQSFGGKPLYKTVEEKAAHLLYFMVKNHPFVDGNKRSGAFAFIWFLKKTCVKGGYNITPSALTAITLLIAESSPKKKDQMIGLIVILLNKKQ</sequence>
<dbReference type="Proteomes" id="UP000229362">
    <property type="component" value="Unassembled WGS sequence"/>
</dbReference>
<dbReference type="PROSITE" id="PS51459">
    <property type="entry name" value="FIDO"/>
    <property type="match status" value="1"/>
</dbReference>
<dbReference type="InterPro" id="IPR003812">
    <property type="entry name" value="Fido"/>
</dbReference>
<dbReference type="Gene3D" id="1.20.120.1870">
    <property type="entry name" value="Fic/DOC protein, Fido domain"/>
    <property type="match status" value="1"/>
</dbReference>
<evidence type="ECO:0000313" key="2">
    <source>
        <dbReference type="EMBL" id="PIT86737.1"/>
    </source>
</evidence>
<comment type="caution">
    <text evidence="2">The sequence shown here is derived from an EMBL/GenBank/DDBJ whole genome shotgun (WGS) entry which is preliminary data.</text>
</comment>
<dbReference type="InterPro" id="IPR053737">
    <property type="entry name" value="Type_II_TA_Toxin"/>
</dbReference>
<feature type="domain" description="Fido" evidence="1">
    <location>
        <begin position="189"/>
        <end position="327"/>
    </location>
</feature>
<evidence type="ECO:0000313" key="3">
    <source>
        <dbReference type="Proteomes" id="UP000229362"/>
    </source>
</evidence>
<dbReference type="Pfam" id="PF02661">
    <property type="entry name" value="Fic"/>
    <property type="match status" value="1"/>
</dbReference>
<organism evidence="2 3">
    <name type="scientific">Candidatus Magasanikbacteria bacterium CG10_big_fil_rev_8_21_14_0_10_43_6</name>
    <dbReference type="NCBI Taxonomy" id="1974650"/>
    <lineage>
        <taxon>Bacteria</taxon>
        <taxon>Candidatus Magasanikiibacteriota</taxon>
    </lineage>
</organism>
<evidence type="ECO:0000259" key="1">
    <source>
        <dbReference type="PROSITE" id="PS51459"/>
    </source>
</evidence>
<proteinExistence type="predicted"/>
<dbReference type="Pfam" id="PF13310">
    <property type="entry name" value="Virulence_RhuM"/>
    <property type="match status" value="1"/>
</dbReference>